<evidence type="ECO:0000256" key="3">
    <source>
        <dbReference type="ARBA" id="ARBA00022660"/>
    </source>
</evidence>
<evidence type="ECO:0000256" key="5">
    <source>
        <dbReference type="ARBA" id="ARBA00022946"/>
    </source>
</evidence>
<dbReference type="AlphaFoldDB" id="A0A3N4LX97"/>
<dbReference type="GO" id="GO:0016787">
    <property type="term" value="F:hydrolase activity"/>
    <property type="evidence" value="ECO:0007669"/>
    <property type="project" value="UniProtKB-KW"/>
</dbReference>
<dbReference type="FunFam" id="3.30.830.10:FF:000021">
    <property type="entry name" value="Cytochrome b-c1 complex subunit 2"/>
    <property type="match status" value="1"/>
</dbReference>
<dbReference type="InterPro" id="IPR007863">
    <property type="entry name" value="Peptidase_M16_C"/>
</dbReference>
<dbReference type="OrthoDB" id="6369905at2759"/>
<evidence type="ECO:0000256" key="2">
    <source>
        <dbReference type="ARBA" id="ARBA00022448"/>
    </source>
</evidence>
<keyword evidence="6" id="KW-0249">Electron transport</keyword>
<keyword evidence="7" id="KW-0496">Mitochondrion</keyword>
<dbReference type="InterPro" id="IPR011765">
    <property type="entry name" value="Pept_M16_N"/>
</dbReference>
<dbReference type="InterPro" id="IPR050361">
    <property type="entry name" value="MPP/UQCRC_Complex"/>
</dbReference>
<evidence type="ECO:0000256" key="7">
    <source>
        <dbReference type="ARBA" id="ARBA00023128"/>
    </source>
</evidence>
<comment type="subcellular location">
    <subcellularLocation>
        <location evidence="1">Mitochondrion inner membrane</location>
        <topology evidence="1">Peripheral membrane protein</topology>
        <orientation evidence="1">Matrix side</orientation>
    </subcellularLocation>
</comment>
<dbReference type="GO" id="GO:0005743">
    <property type="term" value="C:mitochondrial inner membrane"/>
    <property type="evidence" value="ECO:0007669"/>
    <property type="project" value="UniProtKB-SubCell"/>
</dbReference>
<keyword evidence="8" id="KW-0472">Membrane</keyword>
<proteinExistence type="inferred from homology"/>
<dbReference type="Gene3D" id="3.30.830.10">
    <property type="entry name" value="Metalloenzyme, LuxS/M16 peptidase-like"/>
    <property type="match status" value="2"/>
</dbReference>
<feature type="domain" description="Peptidase M16 C-terminal" evidence="13">
    <location>
        <begin position="195"/>
        <end position="365"/>
    </location>
</feature>
<keyword evidence="4" id="KW-0999">Mitochondrion inner membrane</keyword>
<dbReference type="Pfam" id="PF05193">
    <property type="entry name" value="Peptidase_M16_C"/>
    <property type="match status" value="1"/>
</dbReference>
<dbReference type="EMBL" id="ML121535">
    <property type="protein sequence ID" value="RPB26328.1"/>
    <property type="molecule type" value="Genomic_DNA"/>
</dbReference>
<keyword evidence="3" id="KW-0679">Respiratory chain</keyword>
<dbReference type="GO" id="GO:0046872">
    <property type="term" value="F:metal ion binding"/>
    <property type="evidence" value="ECO:0007669"/>
    <property type="project" value="InterPro"/>
</dbReference>
<feature type="domain" description="Peptidase M16 N-terminal" evidence="12">
    <location>
        <begin position="46"/>
        <end position="189"/>
    </location>
</feature>
<evidence type="ECO:0000256" key="6">
    <source>
        <dbReference type="ARBA" id="ARBA00022982"/>
    </source>
</evidence>
<evidence type="ECO:0000313" key="14">
    <source>
        <dbReference type="EMBL" id="RPB26328.1"/>
    </source>
</evidence>
<keyword evidence="2" id="KW-0813">Transport</keyword>
<dbReference type="FunFam" id="3.30.830.10:FF:000039">
    <property type="entry name" value="Ubiquinol-cytochrome c reductase core subunit 2"/>
    <property type="match status" value="1"/>
</dbReference>
<accession>A0A3N4LX97</accession>
<evidence type="ECO:0000256" key="9">
    <source>
        <dbReference type="ARBA" id="ARBA00038146"/>
    </source>
</evidence>
<evidence type="ECO:0000259" key="13">
    <source>
        <dbReference type="Pfam" id="PF05193"/>
    </source>
</evidence>
<evidence type="ECO:0000256" key="4">
    <source>
        <dbReference type="ARBA" id="ARBA00022792"/>
    </source>
</evidence>
<dbReference type="InParanoid" id="A0A3N4LX97"/>
<dbReference type="Proteomes" id="UP000267821">
    <property type="component" value="Unassembled WGS sequence"/>
</dbReference>
<evidence type="ECO:0000256" key="8">
    <source>
        <dbReference type="ARBA" id="ARBA00023136"/>
    </source>
</evidence>
<dbReference type="PANTHER" id="PTHR11851:SF209">
    <property type="entry name" value="CYTOCHROME B-C1 COMPLEX SUBUNIT 2, MITOCHONDRIAL"/>
    <property type="match status" value="1"/>
</dbReference>
<evidence type="ECO:0000256" key="1">
    <source>
        <dbReference type="ARBA" id="ARBA00004443"/>
    </source>
</evidence>
<name>A0A3N4LX97_9PEZI</name>
<organism evidence="14 15">
    <name type="scientific">Terfezia boudieri ATCC MYA-4762</name>
    <dbReference type="NCBI Taxonomy" id="1051890"/>
    <lineage>
        <taxon>Eukaryota</taxon>
        <taxon>Fungi</taxon>
        <taxon>Dikarya</taxon>
        <taxon>Ascomycota</taxon>
        <taxon>Pezizomycotina</taxon>
        <taxon>Pezizomycetes</taxon>
        <taxon>Pezizales</taxon>
        <taxon>Pezizaceae</taxon>
        <taxon>Terfezia</taxon>
    </lineage>
</organism>
<evidence type="ECO:0000313" key="15">
    <source>
        <dbReference type="Proteomes" id="UP000267821"/>
    </source>
</evidence>
<keyword evidence="5" id="KW-0809">Transit peptide</keyword>
<keyword evidence="14" id="KW-0378">Hydrolase</keyword>
<dbReference type="InterPro" id="IPR011249">
    <property type="entry name" value="Metalloenz_LuxS/M16"/>
</dbReference>
<comment type="similarity">
    <text evidence="9">Belongs to the peptidase M16 family. UQCRC2/QCR2 subfamily.</text>
</comment>
<reference evidence="14 15" key="1">
    <citation type="journal article" date="2018" name="Nat. Ecol. Evol.">
        <title>Pezizomycetes genomes reveal the molecular basis of ectomycorrhizal truffle lifestyle.</title>
        <authorList>
            <person name="Murat C."/>
            <person name="Payen T."/>
            <person name="Noel B."/>
            <person name="Kuo A."/>
            <person name="Morin E."/>
            <person name="Chen J."/>
            <person name="Kohler A."/>
            <person name="Krizsan K."/>
            <person name="Balestrini R."/>
            <person name="Da Silva C."/>
            <person name="Montanini B."/>
            <person name="Hainaut M."/>
            <person name="Levati E."/>
            <person name="Barry K.W."/>
            <person name="Belfiori B."/>
            <person name="Cichocki N."/>
            <person name="Clum A."/>
            <person name="Dockter R.B."/>
            <person name="Fauchery L."/>
            <person name="Guy J."/>
            <person name="Iotti M."/>
            <person name="Le Tacon F."/>
            <person name="Lindquist E.A."/>
            <person name="Lipzen A."/>
            <person name="Malagnac F."/>
            <person name="Mello A."/>
            <person name="Molinier V."/>
            <person name="Miyauchi S."/>
            <person name="Poulain J."/>
            <person name="Riccioni C."/>
            <person name="Rubini A."/>
            <person name="Sitrit Y."/>
            <person name="Splivallo R."/>
            <person name="Traeger S."/>
            <person name="Wang M."/>
            <person name="Zifcakova L."/>
            <person name="Wipf D."/>
            <person name="Zambonelli A."/>
            <person name="Paolocci F."/>
            <person name="Nowrousian M."/>
            <person name="Ottonello S."/>
            <person name="Baldrian P."/>
            <person name="Spatafora J.W."/>
            <person name="Henrissat B."/>
            <person name="Nagy L.G."/>
            <person name="Aury J.M."/>
            <person name="Wincker P."/>
            <person name="Grigoriev I.V."/>
            <person name="Bonfante P."/>
            <person name="Martin F.M."/>
        </authorList>
    </citation>
    <scope>NUCLEOTIDE SEQUENCE [LARGE SCALE GENOMIC DNA]</scope>
    <source>
        <strain evidence="14 15">ATCC MYA-4762</strain>
    </source>
</reference>
<evidence type="ECO:0000256" key="10">
    <source>
        <dbReference type="ARBA" id="ARBA00040751"/>
    </source>
</evidence>
<keyword evidence="15" id="KW-1185">Reference proteome</keyword>
<protein>
    <recommendedName>
        <fullName evidence="10">Cytochrome b-c1 complex subunit 2, mitochondrial</fullName>
    </recommendedName>
    <alternativeName>
        <fullName evidence="11">Core protein II</fullName>
    </alternativeName>
</protein>
<dbReference type="Pfam" id="PF00675">
    <property type="entry name" value="Peptidase_M16"/>
    <property type="match status" value="1"/>
</dbReference>
<evidence type="ECO:0000259" key="12">
    <source>
        <dbReference type="Pfam" id="PF00675"/>
    </source>
</evidence>
<dbReference type="STRING" id="1051890.A0A3N4LX97"/>
<dbReference type="SUPFAM" id="SSF63411">
    <property type="entry name" value="LuxS/MPP-like metallohydrolase"/>
    <property type="match status" value="2"/>
</dbReference>
<dbReference type="PANTHER" id="PTHR11851">
    <property type="entry name" value="METALLOPROTEASE"/>
    <property type="match status" value="1"/>
</dbReference>
<dbReference type="FunCoup" id="A0A3N4LX97">
    <property type="interactions" value="282"/>
</dbReference>
<sequence length="445" mass="47353">MLARSSLSRATTQCLRTAPRYSRTIAAAAGPNPFQFEVSDAQGIKIASRDDGAPTTSLALVVRGGSRYEAAPGLAHALQQFTWKNTDKRSALRVQRESELLGGKIGSSVSRENVVLKAQFLRQDLPYFVEAMADVLTSTRFQHYVFSEEVAPTMQFDLKKLIASPSRLALEHAFGAAFHRGLGASLLATSNKYVNPGSIAQYASQVYNKSNIALVASGAPHAELNKWTIEFFGDLKTGSKASSPSTKYFGGEARVSSAAGSSYIIAFPGTPSPNFKAEYKVLTHLLGGETAVKWNAGFSLLSRAVAGFPGVSAVAKQQHFTDAGLLYITVEGPDALLEKAGQAVVKAINDVTKVSEEEVKKAIAQAKFDVLSEVEDRSVGLELVGQSLIQNGTAPQANVVVRAIEAVTADSVKKAASNILRGKATYAAVGDCHVLPFAEDLGLKI</sequence>
<evidence type="ECO:0000256" key="11">
    <source>
        <dbReference type="ARBA" id="ARBA00041372"/>
    </source>
</evidence>
<gene>
    <name evidence="14" type="ORF">L211DRAFT_847469</name>
</gene>